<dbReference type="RefSeq" id="WP_046591028.1">
    <property type="nucleotide sequence ID" value="NZ_LAVA02000083.1"/>
</dbReference>
<sequence>MQLEWEIIQTYMTHHPRWFEDFERRAPSAEHLREYRAAMPASWRLWRRGYWLLTAPPQVPAVAQGWKLHVSATSRTSAATLRAVLPVLRDAAVHFKFLIDPAAMLESNGKSFPRGSSGKFITAYPQDEREFRAVGDALTEALAGFDGPHILSDRRYPGSRVVHYRYGGFVSVSRMLPSGTKELLIRTPEGNPVVDIRHPWFHLPDWVTDPFTAESTPPGAEPAPRAAARKPQATLAAGRFTVLSAMKFSNRGGIYHGVDNETGADVVIREARPGVQIGPEGTDATELLRHEYDMLTELADTGLFVHPVAWFTDWEHAFIAEEFIEGTHLGHLGIIENPVYNLDLTAERLTDYYERFRALWLQVADAIAVCHERGIVLGDLSLTNIMVTGDDRIRVIDLESAFHEDAPPGAARGARLYTPGMVTRRARLAAQGDRRTDYYALGGLILGCVLLCHQTDFIDRTMPRRLLAEAAADLALPAELVSLISDLYAEDADLPDPAALRRRIESLPFADAWRQPPPLGLPPATDAVARAELHKRVEATLIGVADFWQGTADLDRQDRLFPADVAVFRTNPLSLAHGAYGTLYALHRLRGTVPDDLDAWALRHSTAHDAMPAGLYLGAAGVAWAQSALGHLDIAVRTLRDAHGHPQLLTEPGVLTGAAGHGLACLRLWRDSGLAEFLDRAVAIGDHLAATAVRADGLVSWPGSTGTTAIGYADGAAGVALFLLGLHCATGDPATLELGRAALDFDLAQAVAGAGGRLSFPATVVTDDKPVMVVRHYWDHGTAGVLTALLRYHHVTADPRLRERIDALLPDVRRKYTVFPQLFHGNSGLGNILLDAYEFLGDAELLAEAERVAEAVLCTAIERPEGIVFPGEQTVRESCDLASGSAGVALFLDRLRTAHPGGRTNANFVLDDLLPDASGRDGAR</sequence>
<dbReference type="PROSITE" id="PS50011">
    <property type="entry name" value="PROTEIN_KINASE_DOM"/>
    <property type="match status" value="1"/>
</dbReference>
<evidence type="ECO:0000256" key="2">
    <source>
        <dbReference type="SAM" id="MobiDB-lite"/>
    </source>
</evidence>
<dbReference type="GO" id="GO:0046872">
    <property type="term" value="F:metal ion binding"/>
    <property type="evidence" value="ECO:0007669"/>
    <property type="project" value="UniProtKB-KW"/>
</dbReference>
<dbReference type="STRING" id="1428628.WN71_029700"/>
<dbReference type="Pfam" id="PF05147">
    <property type="entry name" value="LANC_like"/>
    <property type="match status" value="1"/>
</dbReference>
<dbReference type="SMART" id="SM00220">
    <property type="entry name" value="S_TKc"/>
    <property type="match status" value="1"/>
</dbReference>
<accession>A0A1J4NPN9</accession>
<dbReference type="EMBL" id="LAVA02000083">
    <property type="protein sequence ID" value="OIJ64327.1"/>
    <property type="molecule type" value="Genomic_DNA"/>
</dbReference>
<dbReference type="CDD" id="cd04791">
    <property type="entry name" value="LanC_SerThrkinase"/>
    <property type="match status" value="1"/>
</dbReference>
<comment type="caution">
    <text evidence="4">The sequence shown here is derived from an EMBL/GenBank/DDBJ whole genome shotgun (WGS) entry which is preliminary data.</text>
</comment>
<dbReference type="InterPro" id="IPR058053">
    <property type="entry name" value="RamC_C"/>
</dbReference>
<proteinExistence type="predicted"/>
<dbReference type="Gene3D" id="1.50.10.20">
    <property type="match status" value="1"/>
</dbReference>
<dbReference type="SUPFAM" id="SSF56112">
    <property type="entry name" value="Protein kinase-like (PK-like)"/>
    <property type="match status" value="1"/>
</dbReference>
<dbReference type="GO" id="GO:0031179">
    <property type="term" value="P:peptide modification"/>
    <property type="evidence" value="ECO:0007669"/>
    <property type="project" value="InterPro"/>
</dbReference>
<dbReference type="AlphaFoldDB" id="A0A1J4NPN9"/>
<dbReference type="PRINTS" id="PR01950">
    <property type="entry name" value="LANCSUPER"/>
</dbReference>
<dbReference type="GO" id="GO:0004672">
    <property type="term" value="F:protein kinase activity"/>
    <property type="evidence" value="ECO:0007669"/>
    <property type="project" value="InterPro"/>
</dbReference>
<dbReference type="SUPFAM" id="SSF158745">
    <property type="entry name" value="LanC-like"/>
    <property type="match status" value="1"/>
</dbReference>
<evidence type="ECO:0000313" key="5">
    <source>
        <dbReference type="Proteomes" id="UP000034196"/>
    </source>
</evidence>
<feature type="binding site" evidence="1">
    <location>
        <position position="824"/>
    </location>
    <ligand>
        <name>Zn(2+)</name>
        <dbReference type="ChEBI" id="CHEBI:29105"/>
    </ligand>
</feature>
<dbReference type="InterPro" id="IPR011009">
    <property type="entry name" value="Kinase-like_dom_sf"/>
</dbReference>
<evidence type="ECO:0000313" key="4">
    <source>
        <dbReference type="EMBL" id="OIJ64327.1"/>
    </source>
</evidence>
<feature type="region of interest" description="Disordered" evidence="2">
    <location>
        <begin position="211"/>
        <end position="230"/>
    </location>
</feature>
<dbReference type="NCBIfam" id="NF038151">
    <property type="entry name" value="lanthi_synth_III"/>
    <property type="match status" value="1"/>
</dbReference>
<name>A0A1J4NPN9_9ACTN</name>
<organism evidence="4 5">
    <name type="scientific">Streptomyces mangrovisoli</name>
    <dbReference type="NCBI Taxonomy" id="1428628"/>
    <lineage>
        <taxon>Bacteria</taxon>
        <taxon>Bacillati</taxon>
        <taxon>Actinomycetota</taxon>
        <taxon>Actinomycetes</taxon>
        <taxon>Kitasatosporales</taxon>
        <taxon>Streptomycetaceae</taxon>
        <taxon>Streptomyces</taxon>
    </lineage>
</organism>
<evidence type="ECO:0000259" key="3">
    <source>
        <dbReference type="PROSITE" id="PS50011"/>
    </source>
</evidence>
<dbReference type="Gene3D" id="1.10.510.10">
    <property type="entry name" value="Transferase(Phosphotransferase) domain 1"/>
    <property type="match status" value="1"/>
</dbReference>
<dbReference type="InterPro" id="IPR007822">
    <property type="entry name" value="LANC-like"/>
</dbReference>
<protein>
    <recommendedName>
        <fullName evidence="3">Protein kinase domain-containing protein</fullName>
    </recommendedName>
</protein>
<gene>
    <name evidence="4" type="ORF">WN71_029700</name>
</gene>
<reference evidence="4" key="1">
    <citation type="submission" date="2016-10" db="EMBL/GenBank/DDBJ databases">
        <title>Genome sequence of Streptomyces mangrovisoli MUSC 149.</title>
        <authorList>
            <person name="Lee L.-H."/>
            <person name="Ser H.-L."/>
        </authorList>
    </citation>
    <scope>NUCLEOTIDE SEQUENCE [LARGE SCALE GENOMIC DNA]</scope>
    <source>
        <strain evidence="4">MUSC 149</strain>
    </source>
</reference>
<keyword evidence="5" id="KW-1185">Reference proteome</keyword>
<keyword evidence="1" id="KW-0479">Metal-binding</keyword>
<dbReference type="Proteomes" id="UP000034196">
    <property type="component" value="Unassembled WGS sequence"/>
</dbReference>
<dbReference type="InterPro" id="IPR053524">
    <property type="entry name" value="Aerial_hyphae_peptide-synth"/>
</dbReference>
<dbReference type="Pfam" id="PF25816">
    <property type="entry name" value="RamC_N"/>
    <property type="match status" value="1"/>
</dbReference>
<evidence type="ECO:0000256" key="1">
    <source>
        <dbReference type="PIRSR" id="PIRSR607822-1"/>
    </source>
</evidence>
<feature type="domain" description="Protein kinase" evidence="3">
    <location>
        <begin position="240"/>
        <end position="510"/>
    </location>
</feature>
<dbReference type="InterPro" id="IPR057929">
    <property type="entry name" value="RamC_N"/>
</dbReference>
<keyword evidence="1" id="KW-0862">Zinc</keyword>
<dbReference type="GO" id="GO:0005524">
    <property type="term" value="F:ATP binding"/>
    <property type="evidence" value="ECO:0007669"/>
    <property type="project" value="InterPro"/>
</dbReference>
<dbReference type="SMART" id="SM01260">
    <property type="entry name" value="LANC_like"/>
    <property type="match status" value="1"/>
</dbReference>
<dbReference type="InterPro" id="IPR000719">
    <property type="entry name" value="Prot_kinase_dom"/>
</dbReference>